<evidence type="ECO:0000256" key="1">
    <source>
        <dbReference type="SAM" id="MobiDB-lite"/>
    </source>
</evidence>
<keyword evidence="2" id="KW-1133">Transmembrane helix</keyword>
<accession>A0A8S1F6M9</accession>
<name>A0A8S1F6M9_9PELO</name>
<evidence type="ECO:0000313" key="4">
    <source>
        <dbReference type="Proteomes" id="UP000494206"/>
    </source>
</evidence>
<evidence type="ECO:0000256" key="2">
    <source>
        <dbReference type="SAM" id="Phobius"/>
    </source>
</evidence>
<reference evidence="3 4" key="1">
    <citation type="submission" date="2020-04" db="EMBL/GenBank/DDBJ databases">
        <authorList>
            <person name="Laetsch R D."/>
            <person name="Stevens L."/>
            <person name="Kumar S."/>
            <person name="Blaxter L. M."/>
        </authorList>
    </citation>
    <scope>NUCLEOTIDE SEQUENCE [LARGE SCALE GENOMIC DNA]</scope>
</reference>
<keyword evidence="2" id="KW-0812">Transmembrane</keyword>
<comment type="caution">
    <text evidence="3">The sequence shown here is derived from an EMBL/GenBank/DDBJ whole genome shotgun (WGS) entry which is preliminary data.</text>
</comment>
<dbReference type="Proteomes" id="UP000494206">
    <property type="component" value="Unassembled WGS sequence"/>
</dbReference>
<feature type="compositionally biased region" description="Polar residues" evidence="1">
    <location>
        <begin position="122"/>
        <end position="140"/>
    </location>
</feature>
<keyword evidence="2" id="KW-0472">Membrane</keyword>
<sequence>MFRSDLIIRITEGLIYVLISYYAIVICSNNRKKGKDKRTGNTTSSDSNTSGNPFPGDAPSTLWPSRQQPIEHKDTNTSNRTIPSSPSTSKKSGTMSIPKNDEIQSVQKIKPKTKSISYRDPLSQNTVQSKDQDTENLTFENQDDDINSHCL</sequence>
<keyword evidence="4" id="KW-1185">Reference proteome</keyword>
<feature type="transmembrane region" description="Helical" evidence="2">
    <location>
        <begin position="6"/>
        <end position="28"/>
    </location>
</feature>
<feature type="compositionally biased region" description="Low complexity" evidence="1">
    <location>
        <begin position="83"/>
        <end position="96"/>
    </location>
</feature>
<organism evidence="3 4">
    <name type="scientific">Caenorhabditis bovis</name>
    <dbReference type="NCBI Taxonomy" id="2654633"/>
    <lineage>
        <taxon>Eukaryota</taxon>
        <taxon>Metazoa</taxon>
        <taxon>Ecdysozoa</taxon>
        <taxon>Nematoda</taxon>
        <taxon>Chromadorea</taxon>
        <taxon>Rhabditida</taxon>
        <taxon>Rhabditina</taxon>
        <taxon>Rhabditomorpha</taxon>
        <taxon>Rhabditoidea</taxon>
        <taxon>Rhabditidae</taxon>
        <taxon>Peloderinae</taxon>
        <taxon>Caenorhabditis</taxon>
    </lineage>
</organism>
<evidence type="ECO:0000313" key="3">
    <source>
        <dbReference type="EMBL" id="CAB3408146.1"/>
    </source>
</evidence>
<dbReference type="AlphaFoldDB" id="A0A8S1F6M9"/>
<feature type="compositionally biased region" description="Low complexity" evidence="1">
    <location>
        <begin position="40"/>
        <end position="52"/>
    </location>
</feature>
<protein>
    <submittedName>
        <fullName evidence="3">Uncharacterized protein</fullName>
    </submittedName>
</protein>
<dbReference type="EMBL" id="CADEPM010000007">
    <property type="protein sequence ID" value="CAB3408146.1"/>
    <property type="molecule type" value="Genomic_DNA"/>
</dbReference>
<proteinExistence type="predicted"/>
<feature type="region of interest" description="Disordered" evidence="1">
    <location>
        <begin position="32"/>
        <end position="151"/>
    </location>
</feature>
<gene>
    <name evidence="3" type="ORF">CBOVIS_LOCUS9963</name>
</gene>